<proteinExistence type="predicted"/>
<feature type="compositionally biased region" description="Polar residues" evidence="1">
    <location>
        <begin position="206"/>
        <end position="217"/>
    </location>
</feature>
<evidence type="ECO:0000256" key="1">
    <source>
        <dbReference type="SAM" id="MobiDB-lite"/>
    </source>
</evidence>
<gene>
    <name evidence="2" type="ORF">Acor_80490</name>
</gene>
<evidence type="ECO:0000313" key="3">
    <source>
        <dbReference type="Proteomes" id="UP000334990"/>
    </source>
</evidence>
<name>A0A5M3WCI6_9ACTN</name>
<dbReference type="OrthoDB" id="5447244at2"/>
<evidence type="ECO:0000313" key="2">
    <source>
        <dbReference type="EMBL" id="GES05980.1"/>
    </source>
</evidence>
<comment type="caution">
    <text evidence="2">The sequence shown here is derived from an EMBL/GenBank/DDBJ whole genome shotgun (WGS) entry which is preliminary data.</text>
</comment>
<dbReference type="RefSeq" id="WP_155341933.1">
    <property type="nucleotide sequence ID" value="NZ_BAAABN010000099.1"/>
</dbReference>
<sequence length="417" mass="46877">MTEVLFSQYDLHQTLRTTSAKVEGLVAQWDADAFLKASEHDLIDMLVEEGSVRCPQLLRDQAWMPEMTEVDMEVHDRHFGYTATRRVPLFTLVVPYTGEKDVFYCRPSSWTSVVPEVQSLNARELRLEVTGQFTDPAQLSSRFTQELDLIDQYLAWCREEIDRHNAALPAFVTGLVSARKQKLLDGRNLQSQIGFPVRRRSDASTYSIPVTRRTVSPQRLPRPGSGDGEPFVPEPALSDADYEAALHVLDAQRNALERTPSVAAGMDEETIRNLLLVSLNAQFKGTAAGELFNGDGKTDILIRERDRNVFIGECKVWDGAQTVTDALDQLLGYLVWRDTKAALLMFIRTKDVTATVQSATAAIEAHPNYKRRGTHDTDGRIDVVMHANGDPDREIKLAFLPFSLPRDATSRFAKVKR</sequence>
<feature type="region of interest" description="Disordered" evidence="1">
    <location>
        <begin position="206"/>
        <end position="234"/>
    </location>
</feature>
<reference evidence="2 3" key="1">
    <citation type="submission" date="2019-10" db="EMBL/GenBank/DDBJ databases">
        <title>Whole genome shotgun sequence of Acrocarpospora corrugata NBRC 13972.</title>
        <authorList>
            <person name="Ichikawa N."/>
            <person name="Kimura A."/>
            <person name="Kitahashi Y."/>
            <person name="Komaki H."/>
            <person name="Oguchi A."/>
        </authorList>
    </citation>
    <scope>NUCLEOTIDE SEQUENCE [LARGE SCALE GENOMIC DNA]</scope>
    <source>
        <strain evidence="2 3">NBRC 13972</strain>
    </source>
</reference>
<keyword evidence="3" id="KW-1185">Reference proteome</keyword>
<organism evidence="2 3">
    <name type="scientific">Acrocarpospora corrugata</name>
    <dbReference type="NCBI Taxonomy" id="35763"/>
    <lineage>
        <taxon>Bacteria</taxon>
        <taxon>Bacillati</taxon>
        <taxon>Actinomycetota</taxon>
        <taxon>Actinomycetes</taxon>
        <taxon>Streptosporangiales</taxon>
        <taxon>Streptosporangiaceae</taxon>
        <taxon>Acrocarpospora</taxon>
    </lineage>
</organism>
<dbReference type="EMBL" id="BLAD01000122">
    <property type="protein sequence ID" value="GES05980.1"/>
    <property type="molecule type" value="Genomic_DNA"/>
</dbReference>
<protein>
    <submittedName>
        <fullName evidence="2">Uncharacterized protein</fullName>
    </submittedName>
</protein>
<dbReference type="Proteomes" id="UP000334990">
    <property type="component" value="Unassembled WGS sequence"/>
</dbReference>
<dbReference type="AlphaFoldDB" id="A0A5M3WCI6"/>
<accession>A0A5M3WCI6</accession>